<dbReference type="Gene3D" id="3.40.1410.10">
    <property type="entry name" value="Chorismate lyase-like"/>
    <property type="match status" value="1"/>
</dbReference>
<sequence length="252" mass="28281">MTSVRQADTHHARILEDLRQKIVEGVWQPGYHLAKETELAESYGVSRMTMNKVLTQLAQEGFLIRRKRRGTFVAQPRAQSAVMEINDIEEEVQALGLPYDWKLLQCETRTVSELERRSLDVPSSEDIANVLYIQGLHLARQEPFCLETRIINLNVVTAAQGEDFSRQSPGIWLLKSMPWSKASHKVRAINASGRDAKLLELPVGGAGLEILRKTKVGQDWVTYVRLLYPGEMHQLVAEFEPGLPAGGAGPRS</sequence>
<dbReference type="SUPFAM" id="SSF64288">
    <property type="entry name" value="Chorismate lyase-like"/>
    <property type="match status" value="1"/>
</dbReference>
<evidence type="ECO:0000256" key="3">
    <source>
        <dbReference type="ARBA" id="ARBA00023163"/>
    </source>
</evidence>
<comment type="caution">
    <text evidence="5">The sequence shown here is derived from an EMBL/GenBank/DDBJ whole genome shotgun (WGS) entry which is preliminary data.</text>
</comment>
<dbReference type="Pfam" id="PF07702">
    <property type="entry name" value="UTRA"/>
    <property type="match status" value="1"/>
</dbReference>
<evidence type="ECO:0000259" key="4">
    <source>
        <dbReference type="PROSITE" id="PS50949"/>
    </source>
</evidence>
<organism evidence="5 6">
    <name type="scientific">Pseudodonghicola xiamenensis</name>
    <dbReference type="NCBI Taxonomy" id="337702"/>
    <lineage>
        <taxon>Bacteria</taxon>
        <taxon>Pseudomonadati</taxon>
        <taxon>Pseudomonadota</taxon>
        <taxon>Alphaproteobacteria</taxon>
        <taxon>Rhodobacterales</taxon>
        <taxon>Paracoccaceae</taxon>
        <taxon>Pseudodonghicola</taxon>
    </lineage>
</organism>
<dbReference type="InterPro" id="IPR036388">
    <property type="entry name" value="WH-like_DNA-bd_sf"/>
</dbReference>
<dbReference type="PROSITE" id="PS50949">
    <property type="entry name" value="HTH_GNTR"/>
    <property type="match status" value="1"/>
</dbReference>
<feature type="domain" description="HTH gntR-type" evidence="4">
    <location>
        <begin position="8"/>
        <end position="76"/>
    </location>
</feature>
<gene>
    <name evidence="5" type="primary">hutC</name>
    <name evidence="5" type="ORF">GCM10010961_14120</name>
</gene>
<dbReference type="EMBL" id="BNAP01000003">
    <property type="protein sequence ID" value="GHG86281.1"/>
    <property type="molecule type" value="Genomic_DNA"/>
</dbReference>
<keyword evidence="1" id="KW-0805">Transcription regulation</keyword>
<name>A0A8J3H4N9_9RHOB</name>
<dbReference type="Proteomes" id="UP000611500">
    <property type="component" value="Unassembled WGS sequence"/>
</dbReference>
<dbReference type="SUPFAM" id="SSF46785">
    <property type="entry name" value="Winged helix' DNA-binding domain"/>
    <property type="match status" value="1"/>
</dbReference>
<dbReference type="PANTHER" id="PTHR44846">
    <property type="entry name" value="MANNOSYL-D-GLYCERATE TRANSPORT/METABOLISM SYSTEM REPRESSOR MNGR-RELATED"/>
    <property type="match status" value="1"/>
</dbReference>
<dbReference type="PRINTS" id="PR00035">
    <property type="entry name" value="HTHGNTR"/>
</dbReference>
<dbReference type="CDD" id="cd07377">
    <property type="entry name" value="WHTH_GntR"/>
    <property type="match status" value="1"/>
</dbReference>
<dbReference type="InterPro" id="IPR011663">
    <property type="entry name" value="UTRA"/>
</dbReference>
<keyword evidence="3" id="KW-0804">Transcription</keyword>
<reference evidence="5" key="2">
    <citation type="submission" date="2020-09" db="EMBL/GenBank/DDBJ databases">
        <authorList>
            <person name="Sun Q."/>
            <person name="Zhou Y."/>
        </authorList>
    </citation>
    <scope>NUCLEOTIDE SEQUENCE</scope>
    <source>
        <strain evidence="5">CGMCC 1.7081</strain>
    </source>
</reference>
<dbReference type="GO" id="GO:0003700">
    <property type="term" value="F:DNA-binding transcription factor activity"/>
    <property type="evidence" value="ECO:0007669"/>
    <property type="project" value="InterPro"/>
</dbReference>
<dbReference type="RefSeq" id="WP_028092690.1">
    <property type="nucleotide sequence ID" value="NZ_BNAP01000003.1"/>
</dbReference>
<accession>A0A8J3H4N9</accession>
<evidence type="ECO:0000313" key="6">
    <source>
        <dbReference type="Proteomes" id="UP000611500"/>
    </source>
</evidence>
<dbReference type="AlphaFoldDB" id="A0A8J3H4N9"/>
<dbReference type="InterPro" id="IPR028978">
    <property type="entry name" value="Chorismate_lyase_/UTRA_dom_sf"/>
</dbReference>
<dbReference type="InterPro" id="IPR000524">
    <property type="entry name" value="Tscrpt_reg_HTH_GntR"/>
</dbReference>
<dbReference type="InterPro" id="IPR050679">
    <property type="entry name" value="Bact_HTH_transcr_reg"/>
</dbReference>
<reference evidence="5" key="1">
    <citation type="journal article" date="2014" name="Int. J. Syst. Evol. Microbiol.">
        <title>Complete genome sequence of Corynebacterium casei LMG S-19264T (=DSM 44701T), isolated from a smear-ripened cheese.</title>
        <authorList>
            <consortium name="US DOE Joint Genome Institute (JGI-PGF)"/>
            <person name="Walter F."/>
            <person name="Albersmeier A."/>
            <person name="Kalinowski J."/>
            <person name="Ruckert C."/>
        </authorList>
    </citation>
    <scope>NUCLEOTIDE SEQUENCE</scope>
    <source>
        <strain evidence="5">CGMCC 1.7081</strain>
    </source>
</reference>
<dbReference type="Pfam" id="PF00392">
    <property type="entry name" value="GntR"/>
    <property type="match status" value="1"/>
</dbReference>
<evidence type="ECO:0000313" key="5">
    <source>
        <dbReference type="EMBL" id="GHG86281.1"/>
    </source>
</evidence>
<dbReference type="PANTHER" id="PTHR44846:SF16">
    <property type="entry name" value="TRANSCRIPTIONAL REGULATOR PHNF-RELATED"/>
    <property type="match status" value="1"/>
</dbReference>
<protein>
    <submittedName>
        <fullName evidence="5">Histidine utilization repressor</fullName>
    </submittedName>
</protein>
<proteinExistence type="predicted"/>
<evidence type="ECO:0000256" key="1">
    <source>
        <dbReference type="ARBA" id="ARBA00023015"/>
    </source>
</evidence>
<keyword evidence="2" id="KW-0238">DNA-binding</keyword>
<dbReference type="Gene3D" id="1.10.10.10">
    <property type="entry name" value="Winged helix-like DNA-binding domain superfamily/Winged helix DNA-binding domain"/>
    <property type="match status" value="1"/>
</dbReference>
<dbReference type="SMART" id="SM00345">
    <property type="entry name" value="HTH_GNTR"/>
    <property type="match status" value="1"/>
</dbReference>
<keyword evidence="6" id="KW-1185">Reference proteome</keyword>
<dbReference type="SMART" id="SM00866">
    <property type="entry name" value="UTRA"/>
    <property type="match status" value="1"/>
</dbReference>
<evidence type="ECO:0000256" key="2">
    <source>
        <dbReference type="ARBA" id="ARBA00023125"/>
    </source>
</evidence>
<dbReference type="InterPro" id="IPR036390">
    <property type="entry name" value="WH_DNA-bd_sf"/>
</dbReference>
<dbReference type="GO" id="GO:0003677">
    <property type="term" value="F:DNA binding"/>
    <property type="evidence" value="ECO:0007669"/>
    <property type="project" value="UniProtKB-KW"/>
</dbReference>